<evidence type="ECO:0000259" key="15">
    <source>
        <dbReference type="Pfam" id="PF07731"/>
    </source>
</evidence>
<evidence type="ECO:0000256" key="6">
    <source>
        <dbReference type="ARBA" id="ARBA00022723"/>
    </source>
</evidence>
<keyword evidence="12" id="KW-0472">Membrane</keyword>
<keyword evidence="11" id="KW-0406">Ion transport</keyword>
<feature type="domain" description="Plastocyanin-like" evidence="15">
    <location>
        <begin position="929"/>
        <end position="1041"/>
    </location>
</feature>
<keyword evidence="8" id="KW-0677">Repeat</keyword>
<evidence type="ECO:0000313" key="18">
    <source>
        <dbReference type="Proteomes" id="UP001347796"/>
    </source>
</evidence>
<dbReference type="EMBL" id="JAZGQO010000011">
    <property type="protein sequence ID" value="KAK6174346.1"/>
    <property type="molecule type" value="Genomic_DNA"/>
</dbReference>
<evidence type="ECO:0000256" key="11">
    <source>
        <dbReference type="ARBA" id="ARBA00023065"/>
    </source>
</evidence>
<dbReference type="Pfam" id="PF07732">
    <property type="entry name" value="Cu-oxidase_3"/>
    <property type="match status" value="3"/>
</dbReference>
<dbReference type="Proteomes" id="UP001347796">
    <property type="component" value="Unassembled WGS sequence"/>
</dbReference>
<evidence type="ECO:0008006" key="19">
    <source>
        <dbReference type="Google" id="ProtNLM"/>
    </source>
</evidence>
<evidence type="ECO:0000256" key="3">
    <source>
        <dbReference type="ARBA" id="ARBA00010609"/>
    </source>
</evidence>
<dbReference type="InterPro" id="IPR011706">
    <property type="entry name" value="Cu-oxidase_C"/>
</dbReference>
<dbReference type="GO" id="GO:0005886">
    <property type="term" value="C:plasma membrane"/>
    <property type="evidence" value="ECO:0007669"/>
    <property type="project" value="TreeGrafter"/>
</dbReference>
<keyword evidence="13" id="KW-1015">Disulfide bond</keyword>
<dbReference type="SUPFAM" id="SSF49503">
    <property type="entry name" value="Cupredoxins"/>
    <property type="match status" value="6"/>
</dbReference>
<evidence type="ECO:0000259" key="16">
    <source>
        <dbReference type="Pfam" id="PF07732"/>
    </source>
</evidence>
<keyword evidence="5" id="KW-0812">Transmembrane</keyword>
<feature type="domain" description="Plastocyanin-like" evidence="16">
    <location>
        <begin position="66"/>
        <end position="173"/>
    </location>
</feature>
<accession>A0AAN8JAT0</accession>
<organism evidence="17 18">
    <name type="scientific">Patella caerulea</name>
    <name type="common">Rayed Mediterranean limpet</name>
    <dbReference type="NCBI Taxonomy" id="87958"/>
    <lineage>
        <taxon>Eukaryota</taxon>
        <taxon>Metazoa</taxon>
        <taxon>Spiralia</taxon>
        <taxon>Lophotrochozoa</taxon>
        <taxon>Mollusca</taxon>
        <taxon>Gastropoda</taxon>
        <taxon>Patellogastropoda</taxon>
        <taxon>Patelloidea</taxon>
        <taxon>Patellidae</taxon>
        <taxon>Patella</taxon>
    </lineage>
</organism>
<keyword evidence="14" id="KW-0325">Glycoprotein</keyword>
<dbReference type="AlphaFoldDB" id="A0AAN8JAT0"/>
<dbReference type="FunFam" id="2.60.40.420:FF:000028">
    <property type="entry name" value="Ceruloplasmin"/>
    <property type="match status" value="1"/>
</dbReference>
<evidence type="ECO:0000313" key="17">
    <source>
        <dbReference type="EMBL" id="KAK6174346.1"/>
    </source>
</evidence>
<evidence type="ECO:0000256" key="5">
    <source>
        <dbReference type="ARBA" id="ARBA00022692"/>
    </source>
</evidence>
<comment type="similarity">
    <text evidence="3">Belongs to the multicopper oxidase family.</text>
</comment>
<evidence type="ECO:0000256" key="2">
    <source>
        <dbReference type="ARBA" id="ARBA00004167"/>
    </source>
</evidence>
<dbReference type="Pfam" id="PF07731">
    <property type="entry name" value="Cu-oxidase_2"/>
    <property type="match status" value="1"/>
</dbReference>
<name>A0AAN8JAT0_PATCE</name>
<keyword evidence="10" id="KW-0560">Oxidoreductase</keyword>
<dbReference type="PROSITE" id="PS00079">
    <property type="entry name" value="MULTICOPPER_OXIDASE1"/>
    <property type="match status" value="3"/>
</dbReference>
<evidence type="ECO:0000256" key="9">
    <source>
        <dbReference type="ARBA" id="ARBA00022989"/>
    </source>
</evidence>
<comment type="caution">
    <text evidence="17">The sequence shown here is derived from an EMBL/GenBank/DDBJ whole genome shotgun (WGS) entry which is preliminary data.</text>
</comment>
<keyword evidence="9" id="KW-1133">Transmembrane helix</keyword>
<evidence type="ECO:0000256" key="13">
    <source>
        <dbReference type="ARBA" id="ARBA00023157"/>
    </source>
</evidence>
<dbReference type="GO" id="GO:0005507">
    <property type="term" value="F:copper ion binding"/>
    <property type="evidence" value="ECO:0007669"/>
    <property type="project" value="InterPro"/>
</dbReference>
<evidence type="ECO:0000256" key="8">
    <source>
        <dbReference type="ARBA" id="ARBA00022737"/>
    </source>
</evidence>
<gene>
    <name evidence="17" type="ORF">SNE40_017643</name>
</gene>
<evidence type="ECO:0000256" key="10">
    <source>
        <dbReference type="ARBA" id="ARBA00023002"/>
    </source>
</evidence>
<dbReference type="PANTHER" id="PTHR11709">
    <property type="entry name" value="MULTI-COPPER OXIDASE"/>
    <property type="match status" value="1"/>
</dbReference>
<evidence type="ECO:0000256" key="1">
    <source>
        <dbReference type="ARBA" id="ARBA00001935"/>
    </source>
</evidence>
<comment type="cofactor">
    <cofactor evidence="1">
        <name>Cu cation</name>
        <dbReference type="ChEBI" id="CHEBI:23378"/>
    </cofactor>
</comment>
<comment type="subcellular location">
    <subcellularLocation>
        <location evidence="2">Membrane</location>
        <topology evidence="2">Single-pass membrane protein</topology>
    </subcellularLocation>
</comment>
<protein>
    <recommendedName>
        <fullName evidence="19">Ceruloplasmin</fullName>
    </recommendedName>
</protein>
<evidence type="ECO:0000256" key="14">
    <source>
        <dbReference type="ARBA" id="ARBA00023180"/>
    </source>
</evidence>
<feature type="domain" description="Plastocyanin-like" evidence="16">
    <location>
        <begin position="776"/>
        <end position="848"/>
    </location>
</feature>
<evidence type="ECO:0000256" key="12">
    <source>
        <dbReference type="ARBA" id="ARBA00023136"/>
    </source>
</evidence>
<proteinExistence type="inferred from homology"/>
<dbReference type="InterPro" id="IPR011707">
    <property type="entry name" value="Cu-oxidase-like_N"/>
</dbReference>
<keyword evidence="7" id="KW-0732">Signal</keyword>
<reference evidence="17 18" key="1">
    <citation type="submission" date="2024-01" db="EMBL/GenBank/DDBJ databases">
        <title>The genome of the rayed Mediterranean limpet Patella caerulea (Linnaeus, 1758).</title>
        <authorList>
            <person name="Anh-Thu Weber A."/>
            <person name="Halstead-Nussloch G."/>
        </authorList>
    </citation>
    <scope>NUCLEOTIDE SEQUENCE [LARGE SCALE GENOMIC DNA]</scope>
    <source>
        <strain evidence="17">AATW-2023a</strain>
        <tissue evidence="17">Whole specimen</tissue>
    </source>
</reference>
<dbReference type="GO" id="GO:0006826">
    <property type="term" value="P:iron ion transport"/>
    <property type="evidence" value="ECO:0007669"/>
    <property type="project" value="TreeGrafter"/>
</dbReference>
<keyword evidence="4" id="KW-0813">Transport</keyword>
<dbReference type="PANTHER" id="PTHR11709:SF504">
    <property type="entry name" value="PLASTOCYANIN-LIKE DOMAIN-CONTAINING PROTEIN"/>
    <property type="match status" value="1"/>
</dbReference>
<dbReference type="InterPro" id="IPR033138">
    <property type="entry name" value="Cu_oxidase_CS"/>
</dbReference>
<dbReference type="GO" id="GO:0016491">
    <property type="term" value="F:oxidoreductase activity"/>
    <property type="evidence" value="ECO:0007669"/>
    <property type="project" value="UniProtKB-KW"/>
</dbReference>
<evidence type="ECO:0000256" key="7">
    <source>
        <dbReference type="ARBA" id="ARBA00022729"/>
    </source>
</evidence>
<dbReference type="FunFam" id="2.60.40.420:FF:000002">
    <property type="entry name" value="Hephaestin like 1"/>
    <property type="match status" value="2"/>
</dbReference>
<feature type="domain" description="Plastocyanin-like" evidence="16">
    <location>
        <begin position="421"/>
        <end position="517"/>
    </location>
</feature>
<dbReference type="Gene3D" id="2.60.40.420">
    <property type="entry name" value="Cupredoxins - blue copper proteins"/>
    <property type="match status" value="3"/>
</dbReference>
<dbReference type="InterPro" id="IPR008972">
    <property type="entry name" value="Cupredoxin"/>
</dbReference>
<keyword evidence="18" id="KW-1185">Reference proteome</keyword>
<sequence length="1049" mass="118079">MACEEVEWNYAPTGANKQNSDKQEYADKFIKNDAHQIGATYKKVVYKHYTDDKYVMEWPKPEHMALVGPIIRAEVGDVLKIRFKNKASRAYSIYSHGVSYEKPSEGALYMDGSSGYGKEDDVVLPGNVHNYTWFIKQGPSESDPPCIPYVYHSHINLAKDTNSGLIGVLLICKKGTLNYDHTRNDVSTELVVLSKAFDENHSWYIDHNLKQCGSIVVCKRTRKMGETHWVESNIMRSINGRSFSNLEGLSACAGDKVAWYFLSFGDEMDVHSTFVEGQVMDIQHQRKSTASVYPGTAEAAFMIPHGPGSYRVSSMMEDHYEDGMSAMFVVNDCLYPNASLPVTTKTRMYFLSIEEDAWDYAPSGRDQLKNTTLTEGSISNLFFDPTAKIGGKYIKARYIQYMDETFLSTVDRKPSEKHMGIIGPVIRVEEGDELIIYLKNKAKKTFSFTAQSLYSTPENSGYAEGLFAGSERQYKFQVPTNVTKPGDPDCVVRMYFSATDYTRDVNAGLIGPLLICKKGKLQVDNQPVDNTTKEFFLLFKMFDENKAEYLDTTMTTYGSAFTHAQRQEEAFMLSNRMMSINGYSFANIPGLDMCSNDNVVWYIMTIGHSTDDVSPHFQGQTFADSGRNSDTVGLTSGSTKTVRMVPDMPGTWALLSVVNEQDIMGMNAKYTVNACQDRPFYPRDNIYTNVQSPTYAPMTRRFAIAATEVNWDYASIQSDFVSGIGLNDPRADGNIYIKHDKNFIGTVYKKAVYKAYMDVSFTKPVTRGFDAGHLGILGPVIQAEVGDFIEILFHNNASRPYSMYAHGLMTNKSNEGYFYSDGRPITGQHSVAPGQTVMYRWYVAARSGPGKGDPNCVPHLYYSAVDRTRDVATGLVGPMEICRKGTLDQSNRRRDVSREFHLLFKMFNENLSWYLDDNVKQHAPGRLGTQFDLDSKFEESNKKYSINGELYGNLKGLMMLQNETVVWYLYALGTKTGLNTVHFNGNTVVRQSKMNKRTDTIEVYPGMSEAVTMFAENAGSWMVNSNVDIHFTSGMIAPYKVFPLQPRPV</sequence>
<keyword evidence="6" id="KW-0479">Metal-binding</keyword>
<evidence type="ECO:0000256" key="4">
    <source>
        <dbReference type="ARBA" id="ARBA00022448"/>
    </source>
</evidence>
<dbReference type="InterPro" id="IPR045087">
    <property type="entry name" value="Cu-oxidase_fam"/>
</dbReference>